<organism evidence="5 6">
    <name type="scientific">Streptomyces shenzhenensis</name>
    <dbReference type="NCBI Taxonomy" id="943815"/>
    <lineage>
        <taxon>Bacteria</taxon>
        <taxon>Bacillati</taxon>
        <taxon>Actinomycetota</taxon>
        <taxon>Actinomycetes</taxon>
        <taxon>Kitasatosporales</taxon>
        <taxon>Streptomycetaceae</taxon>
        <taxon>Streptomyces</taxon>
    </lineage>
</organism>
<evidence type="ECO:0000256" key="2">
    <source>
        <dbReference type="ARBA" id="ARBA00022679"/>
    </source>
</evidence>
<name>A0A3M0I6W2_9ACTN</name>
<dbReference type="SUPFAM" id="SSF53613">
    <property type="entry name" value="Ribokinase-like"/>
    <property type="match status" value="1"/>
</dbReference>
<accession>A0A3M0I6W2</accession>
<dbReference type="AlphaFoldDB" id="A0A3M0I6W2"/>
<evidence type="ECO:0000313" key="5">
    <source>
        <dbReference type="EMBL" id="RMB84937.1"/>
    </source>
</evidence>
<dbReference type="PANTHER" id="PTHR43320:SF2">
    <property type="entry name" value="2-DEHYDRO-3-DEOXYGLUCONOKINASE_2-DEHYDRO-3-DEOXYGALACTONOKINASE"/>
    <property type="match status" value="1"/>
</dbReference>
<dbReference type="OrthoDB" id="9808601at2"/>
<dbReference type="Gene3D" id="3.40.1190.20">
    <property type="match status" value="1"/>
</dbReference>
<evidence type="ECO:0000256" key="1">
    <source>
        <dbReference type="ARBA" id="ARBA00010688"/>
    </source>
</evidence>
<dbReference type="PANTHER" id="PTHR43320">
    <property type="entry name" value="SUGAR KINASE"/>
    <property type="match status" value="1"/>
</dbReference>
<protein>
    <submittedName>
        <fullName evidence="5">2-keto-3-deoxygluconate kinase</fullName>
    </submittedName>
</protein>
<evidence type="ECO:0000259" key="4">
    <source>
        <dbReference type="Pfam" id="PF00294"/>
    </source>
</evidence>
<dbReference type="Pfam" id="PF00294">
    <property type="entry name" value="PfkB"/>
    <property type="match status" value="1"/>
</dbReference>
<keyword evidence="6" id="KW-1185">Reference proteome</keyword>
<keyword evidence="2" id="KW-0808">Transferase</keyword>
<dbReference type="InterPro" id="IPR029056">
    <property type="entry name" value="Ribokinase-like"/>
</dbReference>
<gene>
    <name evidence="5" type="ORF">CTZ28_15020</name>
</gene>
<dbReference type="CDD" id="cd01166">
    <property type="entry name" value="KdgK"/>
    <property type="match status" value="1"/>
</dbReference>
<dbReference type="RefSeq" id="WP_121889909.1">
    <property type="nucleotide sequence ID" value="NZ_PENI01000008.1"/>
</dbReference>
<comment type="similarity">
    <text evidence="1">Belongs to the carbohydrate kinase PfkB family.</text>
</comment>
<dbReference type="InterPro" id="IPR011611">
    <property type="entry name" value="PfkB_dom"/>
</dbReference>
<evidence type="ECO:0000256" key="3">
    <source>
        <dbReference type="ARBA" id="ARBA00022777"/>
    </source>
</evidence>
<sequence>MNRNDTITTDVLTVGETMVMVTPQAGGRLDAESSFVLRPGGAESNVAALLAELGHRTHWAGALGTDRLGDIVTTVLSGHGVDTSLVRRDPGRPTGVYFKDPTPHGTEVAYYRADSAATGVDTADLETWTRAAPRLVHLSGVLPALSPSCSDLTRRMVFDRPWDKTPVSFDVNHRPVLWQRMSDARTDPHRQAADTLLDLAQHCDIVFVGRDEAAELWGTTDAESVRTLIDKPEHLVVKDAAVEAVSFTGTGTARVPSRRVHVVDPVGAGDAFAAGWLSGWLHGQDEILRLRLGHYAAAQVLASASDLATLPPAHEVIALLEDEDTSNSQVST</sequence>
<proteinExistence type="inferred from homology"/>
<dbReference type="Proteomes" id="UP000270471">
    <property type="component" value="Unassembled WGS sequence"/>
</dbReference>
<evidence type="ECO:0000313" key="6">
    <source>
        <dbReference type="Proteomes" id="UP000270471"/>
    </source>
</evidence>
<comment type="caution">
    <text evidence="5">The sequence shown here is derived from an EMBL/GenBank/DDBJ whole genome shotgun (WGS) entry which is preliminary data.</text>
</comment>
<dbReference type="GO" id="GO:0016301">
    <property type="term" value="F:kinase activity"/>
    <property type="evidence" value="ECO:0007669"/>
    <property type="project" value="UniProtKB-KW"/>
</dbReference>
<dbReference type="EMBL" id="PENI01000008">
    <property type="protein sequence ID" value="RMB84937.1"/>
    <property type="molecule type" value="Genomic_DNA"/>
</dbReference>
<reference evidence="5 6" key="1">
    <citation type="submission" date="2017-11" db="EMBL/GenBank/DDBJ databases">
        <title>Draft genome of actinobacteria isolated from guarana (Paullinia cupana (Mart.) Ducke.</title>
        <authorList>
            <person name="Siqueira K.A."/>
            <person name="Liotti R.G."/>
            <person name="Mendes T.A.O."/>
            <person name="Soares M.A."/>
        </authorList>
    </citation>
    <scope>NUCLEOTIDE SEQUENCE [LARGE SCALE GENOMIC DNA]</scope>
    <source>
        <strain evidence="5 6">193</strain>
    </source>
</reference>
<keyword evidence="3 5" id="KW-0418">Kinase</keyword>
<feature type="domain" description="Carbohydrate kinase PfkB" evidence="4">
    <location>
        <begin position="9"/>
        <end position="306"/>
    </location>
</feature>
<dbReference type="InterPro" id="IPR052700">
    <property type="entry name" value="Carb_kinase_PfkB-like"/>
</dbReference>